<sequence length="338" mass="36927">MSDPTVRFTPGMNPRPVRSGEPMTMLVFDQELVGRLQALQQSGFGIRAEQVIAEHLVKVGQHRAGGRTPREIKEYIWQQMQWGDTGATATTNGDLHSLRRSVRANTEVANPPENFLPQPPGAHGIPGDAAAQGVPGSADPRTAGEHPAQEQQAQEQQAQEHGSGTRPAGAAEATRAPAGAFLAWIPRILLGVSLYQLVRVFVEPGHLPDVSRWEPFRVLGDRALELLRLNPDWSGQAAELTIPVLGLVLAVLLNLFTPSRRGRKLRVWPYVLVIGTWIVLLAVSGVLSFASDTTETVRQGVREQVDQTIEDRKQQLRDALENAVDDQADRGTRDLDGA</sequence>
<proteinExistence type="predicted"/>
<keyword evidence="2" id="KW-1133">Transmembrane helix</keyword>
<reference evidence="3 4" key="1">
    <citation type="journal article" date="2021" name="Arch. Microbiol.">
        <title>Myceligenerans indicum sp. nov., an actinobacterium isolated from mangrove sediment of Sundarbans, India.</title>
        <authorList>
            <person name="Asha K."/>
            <person name="Bhadury P."/>
        </authorList>
    </citation>
    <scope>NUCLEOTIDE SEQUENCE [LARGE SCALE GENOMIC DNA]</scope>
    <source>
        <strain evidence="3 4">I2</strain>
    </source>
</reference>
<dbReference type="RefSeq" id="WP_201850923.1">
    <property type="nucleotide sequence ID" value="NZ_JABBYC010000067.1"/>
</dbReference>
<comment type="caution">
    <text evidence="3">The sequence shown here is derived from an EMBL/GenBank/DDBJ whole genome shotgun (WGS) entry which is preliminary data.</text>
</comment>
<evidence type="ECO:0000313" key="3">
    <source>
        <dbReference type="EMBL" id="MBL0888621.1"/>
    </source>
</evidence>
<dbReference type="EMBL" id="JABBYC010000067">
    <property type="protein sequence ID" value="MBL0888621.1"/>
    <property type="molecule type" value="Genomic_DNA"/>
</dbReference>
<gene>
    <name evidence="3" type="ORF">HGK34_20465</name>
</gene>
<keyword evidence="2" id="KW-0812">Transmembrane</keyword>
<evidence type="ECO:0000256" key="1">
    <source>
        <dbReference type="SAM" id="MobiDB-lite"/>
    </source>
</evidence>
<feature type="region of interest" description="Disordered" evidence="1">
    <location>
        <begin position="109"/>
        <end position="172"/>
    </location>
</feature>
<keyword evidence="4" id="KW-1185">Reference proteome</keyword>
<protein>
    <submittedName>
        <fullName evidence="3">Uncharacterized protein</fullName>
    </submittedName>
</protein>
<name>A0ABS1LQR0_9MICO</name>
<organism evidence="3 4">
    <name type="scientific">Myceligenerans indicum</name>
    <dbReference type="NCBI Taxonomy" id="2593663"/>
    <lineage>
        <taxon>Bacteria</taxon>
        <taxon>Bacillati</taxon>
        <taxon>Actinomycetota</taxon>
        <taxon>Actinomycetes</taxon>
        <taxon>Micrococcales</taxon>
        <taxon>Promicromonosporaceae</taxon>
        <taxon>Myceligenerans</taxon>
    </lineage>
</organism>
<evidence type="ECO:0000256" key="2">
    <source>
        <dbReference type="SAM" id="Phobius"/>
    </source>
</evidence>
<feature type="compositionally biased region" description="Low complexity" evidence="1">
    <location>
        <begin position="149"/>
        <end position="172"/>
    </location>
</feature>
<evidence type="ECO:0000313" key="4">
    <source>
        <dbReference type="Proteomes" id="UP000675409"/>
    </source>
</evidence>
<feature type="transmembrane region" description="Helical" evidence="2">
    <location>
        <begin position="268"/>
        <end position="290"/>
    </location>
</feature>
<dbReference type="Proteomes" id="UP000675409">
    <property type="component" value="Unassembled WGS sequence"/>
</dbReference>
<feature type="transmembrane region" description="Helical" evidence="2">
    <location>
        <begin position="237"/>
        <end position="256"/>
    </location>
</feature>
<keyword evidence="2" id="KW-0472">Membrane</keyword>
<accession>A0ABS1LQR0</accession>